<dbReference type="EMBL" id="BGPR01078606">
    <property type="protein sequence ID" value="GBL71184.1"/>
    <property type="molecule type" value="Genomic_DNA"/>
</dbReference>
<comment type="caution">
    <text evidence="1">The sequence shown here is derived from an EMBL/GenBank/DDBJ whole genome shotgun (WGS) entry which is preliminary data.</text>
</comment>
<accession>A0A4Y1ZWY6</accession>
<evidence type="ECO:0000313" key="1">
    <source>
        <dbReference type="EMBL" id="GBL71184.1"/>
    </source>
</evidence>
<evidence type="ECO:0000313" key="2">
    <source>
        <dbReference type="Proteomes" id="UP000499080"/>
    </source>
</evidence>
<keyword evidence="2" id="KW-1185">Reference proteome</keyword>
<dbReference type="AlphaFoldDB" id="A0A4Y1ZWY6"/>
<sequence length="131" mass="15351">MEEEFWGLSPPLSPEEKPHLCFQQRHHGIFQQRIKPVEDQLESCRKFANDLVIFSEKILESNLFRFQLGRKKSGLKEFSRFVLRATTIVLRPYIQFISEKKPATECVLRVKTGIWQNDTSFVLGLIGGWVR</sequence>
<organism evidence="1 2">
    <name type="scientific">Araneus ventricosus</name>
    <name type="common">Orbweaver spider</name>
    <name type="synonym">Epeira ventricosa</name>
    <dbReference type="NCBI Taxonomy" id="182803"/>
    <lineage>
        <taxon>Eukaryota</taxon>
        <taxon>Metazoa</taxon>
        <taxon>Ecdysozoa</taxon>
        <taxon>Arthropoda</taxon>
        <taxon>Chelicerata</taxon>
        <taxon>Arachnida</taxon>
        <taxon>Araneae</taxon>
        <taxon>Araneomorphae</taxon>
        <taxon>Entelegynae</taxon>
        <taxon>Araneoidea</taxon>
        <taxon>Araneidae</taxon>
        <taxon>Araneus</taxon>
    </lineage>
</organism>
<protein>
    <submittedName>
        <fullName evidence="1">Uncharacterized protein</fullName>
    </submittedName>
</protein>
<name>A0A4Y1ZWY6_ARAVE</name>
<proteinExistence type="predicted"/>
<gene>
    <name evidence="1" type="ORF">AVEN_157056_1</name>
</gene>
<dbReference type="Proteomes" id="UP000499080">
    <property type="component" value="Unassembled WGS sequence"/>
</dbReference>
<reference evidence="1 2" key="1">
    <citation type="journal article" date="2019" name="Sci. Rep.">
        <title>Orb-weaving spider Araneus ventricosus genome elucidates the spidroin gene catalogue.</title>
        <authorList>
            <person name="Kono N."/>
            <person name="Nakamura H."/>
            <person name="Ohtoshi R."/>
            <person name="Moran D.A.P."/>
            <person name="Shinohara A."/>
            <person name="Yoshida Y."/>
            <person name="Fujiwara M."/>
            <person name="Mori M."/>
            <person name="Tomita M."/>
            <person name="Arakawa K."/>
        </authorList>
    </citation>
    <scope>NUCLEOTIDE SEQUENCE [LARGE SCALE GENOMIC DNA]</scope>
</reference>